<keyword evidence="2" id="KW-0238">DNA-binding</keyword>
<dbReference type="EMBL" id="JAGSOV010000022">
    <property type="protein sequence ID" value="MCO1655441.1"/>
    <property type="molecule type" value="Genomic_DNA"/>
</dbReference>
<evidence type="ECO:0000313" key="6">
    <source>
        <dbReference type="Proteomes" id="UP001165283"/>
    </source>
</evidence>
<evidence type="ECO:0000256" key="3">
    <source>
        <dbReference type="ARBA" id="ARBA00023163"/>
    </source>
</evidence>
<dbReference type="PANTHER" id="PTHR43132:SF8">
    <property type="entry name" value="HTH-TYPE TRANSCRIPTIONAL REGULATOR KMTR"/>
    <property type="match status" value="1"/>
</dbReference>
<dbReference type="Proteomes" id="UP001165283">
    <property type="component" value="Unassembled WGS sequence"/>
</dbReference>
<evidence type="ECO:0000256" key="1">
    <source>
        <dbReference type="ARBA" id="ARBA00023015"/>
    </source>
</evidence>
<comment type="caution">
    <text evidence="5">The sequence shown here is derived from an EMBL/GenBank/DDBJ whole genome shotgun (WGS) entry which is preliminary data.</text>
</comment>
<name>A0ABT0ZXJ1_9PSEU</name>
<keyword evidence="6" id="KW-1185">Reference proteome</keyword>
<dbReference type="Pfam" id="PF01022">
    <property type="entry name" value="HTH_5"/>
    <property type="match status" value="1"/>
</dbReference>
<organism evidence="5 6">
    <name type="scientific">Pseudonocardia humida</name>
    <dbReference type="NCBI Taxonomy" id="2800819"/>
    <lineage>
        <taxon>Bacteria</taxon>
        <taxon>Bacillati</taxon>
        <taxon>Actinomycetota</taxon>
        <taxon>Actinomycetes</taxon>
        <taxon>Pseudonocardiales</taxon>
        <taxon>Pseudonocardiaceae</taxon>
        <taxon>Pseudonocardia</taxon>
    </lineage>
</organism>
<keyword evidence="3" id="KW-0804">Transcription</keyword>
<dbReference type="InterPro" id="IPR001845">
    <property type="entry name" value="HTH_ArsR_DNA-bd_dom"/>
</dbReference>
<reference evidence="5" key="1">
    <citation type="submission" date="2021-04" db="EMBL/GenBank/DDBJ databases">
        <title>Pseudonocardia sp. nov., isolated from sandy soil of mangrove forest.</title>
        <authorList>
            <person name="Zan Z."/>
            <person name="Huang R."/>
            <person name="Liu W."/>
        </authorList>
    </citation>
    <scope>NUCLEOTIDE SEQUENCE</scope>
    <source>
        <strain evidence="5">S2-4</strain>
    </source>
</reference>
<dbReference type="InterPro" id="IPR036388">
    <property type="entry name" value="WH-like_DNA-bd_sf"/>
</dbReference>
<dbReference type="PROSITE" id="PS50987">
    <property type="entry name" value="HTH_ARSR_2"/>
    <property type="match status" value="1"/>
</dbReference>
<protein>
    <submittedName>
        <fullName evidence="5">Helix-turn-helix transcriptional regulator</fullName>
    </submittedName>
</protein>
<feature type="domain" description="HTH arsR-type" evidence="4">
    <location>
        <begin position="1"/>
        <end position="71"/>
    </location>
</feature>
<dbReference type="InterPro" id="IPR036390">
    <property type="entry name" value="WH_DNA-bd_sf"/>
</dbReference>
<sequence length="81" mass="8549">MWLLSAGPRDVGTLAADLGQPVAAVSQHLAKLKLGGLVRARRQGRHQIYAVDDAVVGEVVRMVVGRFQDRGGSTARRAGSA</sequence>
<dbReference type="Gene3D" id="1.10.10.10">
    <property type="entry name" value="Winged helix-like DNA-binding domain superfamily/Winged helix DNA-binding domain"/>
    <property type="match status" value="1"/>
</dbReference>
<keyword evidence="1" id="KW-0805">Transcription regulation</keyword>
<dbReference type="SUPFAM" id="SSF46785">
    <property type="entry name" value="Winged helix' DNA-binding domain"/>
    <property type="match status" value="1"/>
</dbReference>
<accession>A0ABT0ZXJ1</accession>
<evidence type="ECO:0000259" key="4">
    <source>
        <dbReference type="PROSITE" id="PS50987"/>
    </source>
</evidence>
<evidence type="ECO:0000313" key="5">
    <source>
        <dbReference type="EMBL" id="MCO1655441.1"/>
    </source>
</evidence>
<dbReference type="InterPro" id="IPR051011">
    <property type="entry name" value="Metal_resp_trans_reg"/>
</dbReference>
<dbReference type="InterPro" id="IPR011991">
    <property type="entry name" value="ArsR-like_HTH"/>
</dbReference>
<dbReference type="CDD" id="cd00090">
    <property type="entry name" value="HTH_ARSR"/>
    <property type="match status" value="1"/>
</dbReference>
<dbReference type="PANTHER" id="PTHR43132">
    <property type="entry name" value="ARSENICAL RESISTANCE OPERON REPRESSOR ARSR-RELATED"/>
    <property type="match status" value="1"/>
</dbReference>
<proteinExistence type="predicted"/>
<dbReference type="SMART" id="SM00418">
    <property type="entry name" value="HTH_ARSR"/>
    <property type="match status" value="1"/>
</dbReference>
<evidence type="ECO:0000256" key="2">
    <source>
        <dbReference type="ARBA" id="ARBA00023125"/>
    </source>
</evidence>
<gene>
    <name evidence="5" type="ORF">KDL28_10290</name>
</gene>